<gene>
    <name evidence="1" type="ORF">METZ01_LOCUS232697</name>
</gene>
<reference evidence="1" key="1">
    <citation type="submission" date="2018-05" db="EMBL/GenBank/DDBJ databases">
        <authorList>
            <person name="Lanie J.A."/>
            <person name="Ng W.-L."/>
            <person name="Kazmierczak K.M."/>
            <person name="Andrzejewski T.M."/>
            <person name="Davidsen T.M."/>
            <person name="Wayne K.J."/>
            <person name="Tettelin H."/>
            <person name="Glass J.I."/>
            <person name="Rusch D."/>
            <person name="Podicherti R."/>
            <person name="Tsui H.-C.T."/>
            <person name="Winkler M.E."/>
        </authorList>
    </citation>
    <scope>NUCLEOTIDE SEQUENCE</scope>
</reference>
<proteinExistence type="predicted"/>
<evidence type="ECO:0000313" key="1">
    <source>
        <dbReference type="EMBL" id="SVB79843.1"/>
    </source>
</evidence>
<accession>A0A382GZ66</accession>
<protein>
    <submittedName>
        <fullName evidence="1">Uncharacterized protein</fullName>
    </submittedName>
</protein>
<dbReference type="EMBL" id="UINC01058036">
    <property type="protein sequence ID" value="SVB79843.1"/>
    <property type="molecule type" value="Genomic_DNA"/>
</dbReference>
<organism evidence="1">
    <name type="scientific">marine metagenome</name>
    <dbReference type="NCBI Taxonomy" id="408172"/>
    <lineage>
        <taxon>unclassified sequences</taxon>
        <taxon>metagenomes</taxon>
        <taxon>ecological metagenomes</taxon>
    </lineage>
</organism>
<dbReference type="AlphaFoldDB" id="A0A382GZ66"/>
<sequence>MLLRHRDNVILFANDTYLENTLYQHEISNRFTWNNCKERAL</sequence>
<name>A0A382GZ66_9ZZZZ</name>